<evidence type="ECO:0000256" key="7">
    <source>
        <dbReference type="ARBA" id="ARBA00022967"/>
    </source>
</evidence>
<dbReference type="GO" id="GO:0005886">
    <property type="term" value="C:plasma membrane"/>
    <property type="evidence" value="ECO:0007669"/>
    <property type="project" value="UniProtKB-SubCell"/>
</dbReference>
<organism evidence="10 11">
    <name type="scientific">Candidatus Marsarchaeota G1 archaeon BE_D</name>
    <dbReference type="NCBI Taxonomy" id="1978156"/>
    <lineage>
        <taxon>Archaea</taxon>
        <taxon>Candidatus Marsarchaeota</taxon>
        <taxon>Candidatus Marsarchaeota group 1</taxon>
    </lineage>
</organism>
<keyword evidence="7" id="KW-1278">Translocase</keyword>
<dbReference type="FunFam" id="3.40.50.300:FF:000016">
    <property type="entry name" value="Oligopeptide ABC transporter ATP-binding component"/>
    <property type="match status" value="1"/>
</dbReference>
<evidence type="ECO:0000256" key="6">
    <source>
        <dbReference type="ARBA" id="ARBA00022840"/>
    </source>
</evidence>
<comment type="caution">
    <text evidence="10">The sequence shown here is derived from an EMBL/GenBank/DDBJ whole genome shotgun (WGS) entry which is preliminary data.</text>
</comment>
<dbReference type="AlphaFoldDB" id="A0A2R6AA98"/>
<protein>
    <submittedName>
        <fullName evidence="10">Dipeptide/oligopeptide/nickel ABC transporter ATP-binding protein</fullName>
    </submittedName>
</protein>
<dbReference type="SUPFAM" id="SSF52540">
    <property type="entry name" value="P-loop containing nucleoside triphosphate hydrolases"/>
    <property type="match status" value="1"/>
</dbReference>
<gene>
    <name evidence="10" type="ORF">B9Q02_10625</name>
</gene>
<name>A0A2R6AA98_9ARCH</name>
<sequence length="314" mass="34497">MSIEYSTKEGSVKAASNINFTLEKAKVLGLAGESGSGKTTIALALLRLLPSNAILKSGSVFLDGQNILELPENALRKEIRWKRISLVSQAAMNALNPVFRVGEQIKEAILAHSDVSDKEAEQRVKELLEEVGISQERYASYPHELSGGMRQRAIIAMALALNPDIVIADEPTTALDVIVQAQILLLLKRLQTSKKLSMILITHDLSLIAEMCDNAAIIYAGQIVEYASTREVFRNPSHPYTMGLMAAIPKVYAPKTRLASIAGSPPDLINLPRGCKFARRCKFATQKCVQEEPPLEEISPGHFSKCWYAREIGQ</sequence>
<dbReference type="InterPro" id="IPR050388">
    <property type="entry name" value="ABC_Ni/Peptide_Import"/>
</dbReference>
<dbReference type="GO" id="GO:0016887">
    <property type="term" value="F:ATP hydrolysis activity"/>
    <property type="evidence" value="ECO:0007669"/>
    <property type="project" value="InterPro"/>
</dbReference>
<keyword evidence="8" id="KW-0472">Membrane</keyword>
<keyword evidence="4" id="KW-0997">Cell inner membrane</keyword>
<dbReference type="PANTHER" id="PTHR43297">
    <property type="entry name" value="OLIGOPEPTIDE TRANSPORT ATP-BINDING PROTEIN APPD"/>
    <property type="match status" value="1"/>
</dbReference>
<dbReference type="Proteomes" id="UP000240569">
    <property type="component" value="Unassembled WGS sequence"/>
</dbReference>
<accession>A0A2R6AA98</accession>
<dbReference type="InterPro" id="IPR017871">
    <property type="entry name" value="ABC_transporter-like_CS"/>
</dbReference>
<evidence type="ECO:0000256" key="2">
    <source>
        <dbReference type="ARBA" id="ARBA00022448"/>
    </source>
</evidence>
<evidence type="ECO:0000313" key="10">
    <source>
        <dbReference type="EMBL" id="PSN83351.1"/>
    </source>
</evidence>
<dbReference type="PANTHER" id="PTHR43297:SF14">
    <property type="entry name" value="ATPASE AAA-TYPE CORE DOMAIN-CONTAINING PROTEIN"/>
    <property type="match status" value="1"/>
</dbReference>
<keyword evidence="2" id="KW-0813">Transport</keyword>
<proteinExistence type="predicted"/>
<dbReference type="NCBIfam" id="TIGR01727">
    <property type="entry name" value="oligo_HPY"/>
    <property type="match status" value="1"/>
</dbReference>
<keyword evidence="3" id="KW-1003">Cell membrane</keyword>
<evidence type="ECO:0000256" key="3">
    <source>
        <dbReference type="ARBA" id="ARBA00022475"/>
    </source>
</evidence>
<comment type="subcellular location">
    <subcellularLocation>
        <location evidence="1">Cell membrane</location>
        <topology evidence="1">Peripheral membrane protein</topology>
    </subcellularLocation>
</comment>
<dbReference type="Pfam" id="PF00005">
    <property type="entry name" value="ABC_tran"/>
    <property type="match status" value="1"/>
</dbReference>
<dbReference type="Gene3D" id="3.40.50.300">
    <property type="entry name" value="P-loop containing nucleotide triphosphate hydrolases"/>
    <property type="match status" value="1"/>
</dbReference>
<dbReference type="InterPro" id="IPR027417">
    <property type="entry name" value="P-loop_NTPase"/>
</dbReference>
<keyword evidence="6 10" id="KW-0067">ATP-binding</keyword>
<dbReference type="InterPro" id="IPR013563">
    <property type="entry name" value="Oligopep_ABC_C"/>
</dbReference>
<evidence type="ECO:0000256" key="5">
    <source>
        <dbReference type="ARBA" id="ARBA00022741"/>
    </source>
</evidence>
<feature type="domain" description="ABC transporter" evidence="9">
    <location>
        <begin position="1"/>
        <end position="245"/>
    </location>
</feature>
<keyword evidence="5" id="KW-0547">Nucleotide-binding</keyword>
<evidence type="ECO:0000256" key="1">
    <source>
        <dbReference type="ARBA" id="ARBA00004202"/>
    </source>
</evidence>
<evidence type="ECO:0000313" key="11">
    <source>
        <dbReference type="Proteomes" id="UP000240569"/>
    </source>
</evidence>
<dbReference type="InterPro" id="IPR003439">
    <property type="entry name" value="ABC_transporter-like_ATP-bd"/>
</dbReference>
<dbReference type="CDD" id="cd03257">
    <property type="entry name" value="ABC_NikE_OppD_transporters"/>
    <property type="match status" value="1"/>
</dbReference>
<dbReference type="EMBL" id="NEXD01000106">
    <property type="protein sequence ID" value="PSN83351.1"/>
    <property type="molecule type" value="Genomic_DNA"/>
</dbReference>
<dbReference type="GO" id="GO:0005524">
    <property type="term" value="F:ATP binding"/>
    <property type="evidence" value="ECO:0007669"/>
    <property type="project" value="UniProtKB-KW"/>
</dbReference>
<dbReference type="Pfam" id="PF08352">
    <property type="entry name" value="oligo_HPY"/>
    <property type="match status" value="1"/>
</dbReference>
<dbReference type="PROSITE" id="PS00211">
    <property type="entry name" value="ABC_TRANSPORTER_1"/>
    <property type="match status" value="1"/>
</dbReference>
<evidence type="ECO:0000256" key="8">
    <source>
        <dbReference type="ARBA" id="ARBA00023136"/>
    </source>
</evidence>
<reference evidence="10 11" key="1">
    <citation type="submission" date="2017-04" db="EMBL/GenBank/DDBJ databases">
        <title>Novel microbial lineages endemic to geothermal iron-oxide mats fill important gaps in the evolutionary history of Archaea.</title>
        <authorList>
            <person name="Jay Z.J."/>
            <person name="Beam J.P."/>
            <person name="Dlakic M."/>
            <person name="Rusch D.B."/>
            <person name="Kozubal M.A."/>
            <person name="Inskeep W.P."/>
        </authorList>
    </citation>
    <scope>NUCLEOTIDE SEQUENCE [LARGE SCALE GENOMIC DNA]</scope>
    <source>
        <strain evidence="10">BE_D</strain>
    </source>
</reference>
<dbReference type="GO" id="GO:0015833">
    <property type="term" value="P:peptide transport"/>
    <property type="evidence" value="ECO:0007669"/>
    <property type="project" value="InterPro"/>
</dbReference>
<dbReference type="InterPro" id="IPR003593">
    <property type="entry name" value="AAA+_ATPase"/>
</dbReference>
<dbReference type="PROSITE" id="PS50893">
    <property type="entry name" value="ABC_TRANSPORTER_2"/>
    <property type="match status" value="1"/>
</dbReference>
<evidence type="ECO:0000259" key="9">
    <source>
        <dbReference type="PROSITE" id="PS50893"/>
    </source>
</evidence>
<evidence type="ECO:0000256" key="4">
    <source>
        <dbReference type="ARBA" id="ARBA00022519"/>
    </source>
</evidence>
<dbReference type="SMART" id="SM00382">
    <property type="entry name" value="AAA"/>
    <property type="match status" value="1"/>
</dbReference>